<sequence>MAYRQVLRLDGIQRQNVSKMEDVCAHIARLGDELEAFNDTAKKVLAAIEGTRNEEIQDVGKENGLPYDG</sequence>
<proteinExistence type="predicted"/>
<dbReference type="HOGENOM" id="CLU_2775879_0_0_1"/>
<keyword evidence="2" id="KW-1185">Reference proteome</keyword>
<gene>
    <name evidence="1" type="ORF">H072_9626</name>
</gene>
<protein>
    <submittedName>
        <fullName evidence="1">Uncharacterized protein</fullName>
    </submittedName>
</protein>
<name>S8A6R6_DACHA</name>
<dbReference type="EMBL" id="AQGS01000823">
    <property type="protein sequence ID" value="EPS36801.1"/>
    <property type="molecule type" value="Genomic_DNA"/>
</dbReference>
<reference evidence="1 2" key="1">
    <citation type="journal article" date="2013" name="PLoS Genet.">
        <title>Genomic mechanisms accounting for the adaptation to parasitism in nematode-trapping fungi.</title>
        <authorList>
            <person name="Meerupati T."/>
            <person name="Andersson K.M."/>
            <person name="Friman E."/>
            <person name="Kumar D."/>
            <person name="Tunlid A."/>
            <person name="Ahren D."/>
        </authorList>
    </citation>
    <scope>NUCLEOTIDE SEQUENCE [LARGE SCALE GENOMIC DNA]</scope>
    <source>
        <strain evidence="1 2">CBS 200.50</strain>
    </source>
</reference>
<reference evidence="2" key="2">
    <citation type="submission" date="2013-04" db="EMBL/GenBank/DDBJ databases">
        <title>Genomic mechanisms accounting for the adaptation to parasitism in nematode-trapping fungi.</title>
        <authorList>
            <person name="Ahren D.G."/>
        </authorList>
    </citation>
    <scope>NUCLEOTIDE SEQUENCE [LARGE SCALE GENOMIC DNA]</scope>
    <source>
        <strain evidence="2">CBS 200.50</strain>
    </source>
</reference>
<comment type="caution">
    <text evidence="1">The sequence shown here is derived from an EMBL/GenBank/DDBJ whole genome shotgun (WGS) entry which is preliminary data.</text>
</comment>
<organism evidence="1 2">
    <name type="scientific">Dactylellina haptotyla (strain CBS 200.50)</name>
    <name type="common">Nematode-trapping fungus</name>
    <name type="synonym">Monacrosporium haptotylum</name>
    <dbReference type="NCBI Taxonomy" id="1284197"/>
    <lineage>
        <taxon>Eukaryota</taxon>
        <taxon>Fungi</taxon>
        <taxon>Dikarya</taxon>
        <taxon>Ascomycota</taxon>
        <taxon>Pezizomycotina</taxon>
        <taxon>Orbiliomycetes</taxon>
        <taxon>Orbiliales</taxon>
        <taxon>Orbiliaceae</taxon>
        <taxon>Dactylellina</taxon>
    </lineage>
</organism>
<evidence type="ECO:0000313" key="1">
    <source>
        <dbReference type="EMBL" id="EPS36801.1"/>
    </source>
</evidence>
<evidence type="ECO:0000313" key="2">
    <source>
        <dbReference type="Proteomes" id="UP000015100"/>
    </source>
</evidence>
<accession>S8A6R6</accession>
<dbReference type="Proteomes" id="UP000015100">
    <property type="component" value="Unassembled WGS sequence"/>
</dbReference>
<dbReference type="AlphaFoldDB" id="S8A6R6"/>